<evidence type="ECO:0000256" key="6">
    <source>
        <dbReference type="ARBA" id="ARBA00023136"/>
    </source>
</evidence>
<dbReference type="InterPro" id="IPR015943">
    <property type="entry name" value="WD40/YVTN_repeat-like_dom_sf"/>
</dbReference>
<keyword evidence="7" id="KW-0998">Cell outer membrane</keyword>
<keyword evidence="5" id="KW-0732">Signal</keyword>
<dbReference type="RefSeq" id="XP_001029422.2">
    <property type="nucleotide sequence ID" value="XM_001029422.2"/>
</dbReference>
<sequence>MGNQTNLIISQINYQVLDNSLNLNQPIIFSFENKGNIIQMLQSTNSSRIFAIFANEILEIDLIAQTFSTLILQQSIQKVKIITSSNDLITQHLIILTGQSLLDYNYITKQSNLISNENQIISDFDVGTFTGTNSQLIVLSNQIQLIIYNFANNQYQQSQQTFSLNFQCQFLKKIPLNFDPHQENESQMVFEIVLFSQNSIQIIRNSNVQESSLELDIIENFNLPFPTPSSQTNSVALTFSPQLLISCHQNGDIIFYDASRGININLIQKLSFQNQTCLDLQKFHDNRIAALMGQNILLIDPQQQIILNQFTNLTNIIQIVSNYDKLAINYNNCIQIVTSEFKTLFLECQTIFSSNNLNIVLSYDSRVFIQKAQEISIYQINFESQQASNINQIFTTNQIQYFNRIQIFNSDQDTILNKYSIDEIVYFDAQSNFYILDGYLSNSYVVKISLLKRVVSVKRVINDASVYFLAGFQLVQGNNSIFLVSKNLSYSLLIHTNNYFPSIEEPKKIINAYGNVFYGFTRTILLSTSTLFKQFQVDIKRNITYIGGHDHINIGLASGSAYKMIGSPLNFQIYYGSQLGLIYTGKYQQNRYQVLPTNQILQQNNKNDQILEIIQSAKLGMYFIRTKYQITSFNLFTNQFVEQIIPQISTDPPFSSFLLIQDQQSLVCWNQNQLLVVAYSKKSQKFYYKGMNKINGWIFNPSSNTFYIYGSSFQILSSDLKILQTIPDQYKNISFLQCQDTQFIQICSISNSQFVIINKLADQISLQSIQINGFTSQYKISVDEQFQNIFFYNQQVQVYSFNGVYKLGYKFNTQFISFSIAANRLIFQSSSSIYFIERASLNLQSNYIQSPSDMLIVNYIYIDFLQQIVLYANLSTFAQIYIYDSLSLQNTAKINASSFASNLVDSYGNIYTYNLYTDLSVRSNFKISEVFDGTEQLVNFSYDNITNNLIVYSINTIYQIDYSLIGYFYEAQLNEPNNLYTTIPINNQDQKLEFLFFNSDNVMFRYSKYSLIFENIINGSQIVDSMYYFSSDTLIIAQKDQIIFYQNYQNSKDNNLIPQMKILQQIKFFKFLQYNVYLTYDKKLIYCNILTGEVISTIQLEASVIITQHICSKDQNIVFIGLSNGQVLQFNLKDLSQQYYSIQNKNQINTSIISMILQETQQQTKTAYFATNGGSLLVVDIINKNLLSEQNLTFLVMEDASNILVDFVLDVMYTRYIFIFSGQKKAYTWNFSSNQQEQFLALTQNQGNKIMISQNYLISFCPFQLNIYLVSDQITLMTVIKRNFISDYITDYELINNNIIAIFFISKFEVFLLQNGSNNLIYQQQYNYPRYMGSIYNQADNILTIFGLHKGGVFENNFSISMYQSNEQLECAIIINDNDISQLNQKLSNVSPKQNLVFTIQGSSTQNQQIWTNLIYLQVTNEQFQNVNQYVQQNQLINSELIFYPQQNDNNFTLNNQTFQYFQLPTLRLFNFDFIFEENSSQHLVNFNQNVQSIIWQNISISNQCIQNIQINFSNVQKIILQSIKISNLYTCNNNNNNVNNILIQGVKITNNLQINQIFQFAQIDNTTISNLNIKKFQSNCIFNFFGCQRVFIYDSIFYNNSQIQLIESLNQYIDNDQLTVLFNDIFKLSNLNFSSNQNPSQQLLKIQNSNIILQEITYLLNQGIFTISSSYNVLVYKSVFSNNTAQNGGAISFSNTQKCINFTECLFQNNTAESSGGALYFKEIGSTQIFFDEKTKVIQNQALIGGGIRIVQTESGKIILPPGFPFEKNINQNKASLYGDNSATYLEKILIQNSNAQMSQNNYEFRFFNDNSSMPQNYKQNYISLVDINQFKSGGQLSLKIFLVDNYNRYLSFSLQKLITNQYPNDILEELKSIEVIINNLDTEQTQLIGERILNYNQYNSDSQSFELTGLQIQGVLSSQQFFTISSNILTSSQIQLPTVLSIYFRNCSVGEIIEEQINQIMICKLCQQGTYSLLDPDLMYEQSQDLKSGVQNQCINCPNSALECQGPMIKIKDGYWRKNEQTDEIIECNSQIGSCQAENPQSINYCIEGYVGPLCQECDYLGEVWQQLRYGESMKKGICQECYQAIQIFLMLLLFKIDETFAYFQKLYK</sequence>
<dbReference type="InterPro" id="IPR003368">
    <property type="entry name" value="POMP_repeat"/>
</dbReference>
<organism evidence="8 9">
    <name type="scientific">Tetrahymena thermophila (strain SB210)</name>
    <dbReference type="NCBI Taxonomy" id="312017"/>
    <lineage>
        <taxon>Eukaryota</taxon>
        <taxon>Sar</taxon>
        <taxon>Alveolata</taxon>
        <taxon>Ciliophora</taxon>
        <taxon>Intramacronucleata</taxon>
        <taxon>Oligohymenophorea</taxon>
        <taxon>Hymenostomatida</taxon>
        <taxon>Tetrahymenina</taxon>
        <taxon>Tetrahymenidae</taxon>
        <taxon>Tetrahymena</taxon>
    </lineage>
</organism>
<evidence type="ECO:0000256" key="2">
    <source>
        <dbReference type="ARBA" id="ARBA00004442"/>
    </source>
</evidence>
<name>Q228P2_TETTS</name>
<evidence type="ECO:0000256" key="4">
    <source>
        <dbReference type="ARBA" id="ARBA00022525"/>
    </source>
</evidence>
<dbReference type="Gene3D" id="2.130.10.10">
    <property type="entry name" value="YVTN repeat-like/Quinoprotein amine dehydrogenase"/>
    <property type="match status" value="1"/>
</dbReference>
<gene>
    <name evidence="8" type="ORF">TTHERM_01526450</name>
</gene>
<dbReference type="Proteomes" id="UP000009168">
    <property type="component" value="Unassembled WGS sequence"/>
</dbReference>
<evidence type="ECO:0000256" key="5">
    <source>
        <dbReference type="ARBA" id="ARBA00022729"/>
    </source>
</evidence>
<dbReference type="PANTHER" id="PTHR11319:SF35">
    <property type="entry name" value="OUTER MEMBRANE PROTEIN PMPC-RELATED"/>
    <property type="match status" value="1"/>
</dbReference>
<keyword evidence="8" id="KW-0812">Transmembrane</keyword>
<evidence type="ECO:0000256" key="1">
    <source>
        <dbReference type="ARBA" id="ARBA00004196"/>
    </source>
</evidence>
<dbReference type="OrthoDB" id="338325at2759"/>
<comment type="subcellular location">
    <subcellularLocation>
        <location evidence="1">Cell envelope</location>
    </subcellularLocation>
    <subcellularLocation>
        <location evidence="2">Cell outer membrane</location>
    </subcellularLocation>
    <subcellularLocation>
        <location evidence="3">Secreted</location>
    </subcellularLocation>
</comment>
<dbReference type="PANTHER" id="PTHR11319">
    <property type="entry name" value="G PROTEIN-COUPLED RECEPTOR-RELATED"/>
    <property type="match status" value="1"/>
</dbReference>
<dbReference type="GO" id="GO:0005576">
    <property type="term" value="C:extracellular region"/>
    <property type="evidence" value="ECO:0007669"/>
    <property type="project" value="UniProtKB-SubCell"/>
</dbReference>
<dbReference type="HOGENOM" id="CLU_000956_0_0_1"/>
<dbReference type="SUPFAM" id="SSF50998">
    <property type="entry name" value="Quinoprotein alcohol dehydrogenase-like"/>
    <property type="match status" value="1"/>
</dbReference>
<dbReference type="EMBL" id="GG662428">
    <property type="protein sequence ID" value="EAR81759.2"/>
    <property type="molecule type" value="Genomic_DNA"/>
</dbReference>
<dbReference type="InterPro" id="IPR011047">
    <property type="entry name" value="Quinoprotein_ADH-like_sf"/>
</dbReference>
<dbReference type="InterPro" id="IPR036322">
    <property type="entry name" value="WD40_repeat_dom_sf"/>
</dbReference>
<dbReference type="InParanoid" id="Q228P2"/>
<evidence type="ECO:0000256" key="3">
    <source>
        <dbReference type="ARBA" id="ARBA00004613"/>
    </source>
</evidence>
<evidence type="ECO:0000256" key="7">
    <source>
        <dbReference type="ARBA" id="ARBA00023237"/>
    </source>
</evidence>
<dbReference type="NCBIfam" id="TIGR01376">
    <property type="entry name" value="POMP_repeat"/>
    <property type="match status" value="1"/>
</dbReference>
<proteinExistence type="predicted"/>
<keyword evidence="6" id="KW-0472">Membrane</keyword>
<keyword evidence="9" id="KW-1185">Reference proteome</keyword>
<dbReference type="SUPFAM" id="SSF50978">
    <property type="entry name" value="WD40 repeat-like"/>
    <property type="match status" value="2"/>
</dbReference>
<dbReference type="KEGG" id="tet:TTHERM_01526450"/>
<dbReference type="GeneID" id="7824328"/>
<protein>
    <submittedName>
        <fullName evidence="8">Transmembrane protein, putative</fullName>
    </submittedName>
</protein>
<evidence type="ECO:0000313" key="9">
    <source>
        <dbReference type="Proteomes" id="UP000009168"/>
    </source>
</evidence>
<keyword evidence="4" id="KW-0964">Secreted</keyword>
<evidence type="ECO:0000313" key="8">
    <source>
        <dbReference type="EMBL" id="EAR81759.2"/>
    </source>
</evidence>
<accession>Q228P2</accession>
<reference evidence="9" key="1">
    <citation type="journal article" date="2006" name="PLoS Biol.">
        <title>Macronuclear genome sequence of the ciliate Tetrahymena thermophila, a model eukaryote.</title>
        <authorList>
            <person name="Eisen J.A."/>
            <person name="Coyne R.S."/>
            <person name="Wu M."/>
            <person name="Wu D."/>
            <person name="Thiagarajan M."/>
            <person name="Wortman J.R."/>
            <person name="Badger J.H."/>
            <person name="Ren Q."/>
            <person name="Amedeo P."/>
            <person name="Jones K.M."/>
            <person name="Tallon L.J."/>
            <person name="Delcher A.L."/>
            <person name="Salzberg S.L."/>
            <person name="Silva J.C."/>
            <person name="Haas B.J."/>
            <person name="Majoros W.H."/>
            <person name="Farzad M."/>
            <person name="Carlton J.M."/>
            <person name="Smith R.K. Jr."/>
            <person name="Garg J."/>
            <person name="Pearlman R.E."/>
            <person name="Karrer K.M."/>
            <person name="Sun L."/>
            <person name="Manning G."/>
            <person name="Elde N.C."/>
            <person name="Turkewitz A.P."/>
            <person name="Asai D.J."/>
            <person name="Wilkes D.E."/>
            <person name="Wang Y."/>
            <person name="Cai H."/>
            <person name="Collins K."/>
            <person name="Stewart B.A."/>
            <person name="Lee S.R."/>
            <person name="Wilamowska K."/>
            <person name="Weinberg Z."/>
            <person name="Ruzzo W.L."/>
            <person name="Wloga D."/>
            <person name="Gaertig J."/>
            <person name="Frankel J."/>
            <person name="Tsao C.-C."/>
            <person name="Gorovsky M.A."/>
            <person name="Keeling P.J."/>
            <person name="Waller R.F."/>
            <person name="Patron N.J."/>
            <person name="Cherry J.M."/>
            <person name="Stover N.A."/>
            <person name="Krieger C.J."/>
            <person name="del Toro C."/>
            <person name="Ryder H.F."/>
            <person name="Williamson S.C."/>
            <person name="Barbeau R.A."/>
            <person name="Hamilton E.P."/>
            <person name="Orias E."/>
        </authorList>
    </citation>
    <scope>NUCLEOTIDE SEQUENCE [LARGE SCALE GENOMIC DNA]</scope>
    <source>
        <strain evidence="9">SB210</strain>
    </source>
</reference>